<dbReference type="AlphaFoldDB" id="A0A5C2S3A9"/>
<dbReference type="STRING" id="1328759.A0A5C2S3A9"/>
<dbReference type="PANTHER" id="PTHR10622">
    <property type="entry name" value="HET DOMAIN-CONTAINING PROTEIN"/>
    <property type="match status" value="1"/>
</dbReference>
<name>A0A5C2S3A9_9APHY</name>
<dbReference type="Pfam" id="PF06985">
    <property type="entry name" value="HET"/>
    <property type="match status" value="1"/>
</dbReference>
<feature type="region of interest" description="Disordered" evidence="1">
    <location>
        <begin position="627"/>
        <end position="652"/>
    </location>
</feature>
<dbReference type="InterPro" id="IPR058525">
    <property type="entry name" value="DUF8212"/>
</dbReference>
<feature type="compositionally biased region" description="Polar residues" evidence="1">
    <location>
        <begin position="629"/>
        <end position="639"/>
    </location>
</feature>
<evidence type="ECO:0000259" key="2">
    <source>
        <dbReference type="Pfam" id="PF06985"/>
    </source>
</evidence>
<evidence type="ECO:0000313" key="4">
    <source>
        <dbReference type="EMBL" id="RPD57970.1"/>
    </source>
</evidence>
<gene>
    <name evidence="4" type="ORF">L227DRAFT_577640</name>
</gene>
<protein>
    <submittedName>
        <fullName evidence="4">HET-domain-containing protein</fullName>
    </submittedName>
</protein>
<keyword evidence="5" id="KW-1185">Reference proteome</keyword>
<feature type="domain" description="DUF8212" evidence="3">
    <location>
        <begin position="232"/>
        <end position="294"/>
    </location>
</feature>
<dbReference type="InterPro" id="IPR010730">
    <property type="entry name" value="HET"/>
</dbReference>
<feature type="domain" description="Heterokaryon incompatibility" evidence="2">
    <location>
        <begin position="24"/>
        <end position="119"/>
    </location>
</feature>
<evidence type="ECO:0000259" key="3">
    <source>
        <dbReference type="Pfam" id="PF26640"/>
    </source>
</evidence>
<organism evidence="4 5">
    <name type="scientific">Lentinus tigrinus ALCF2SS1-6</name>
    <dbReference type="NCBI Taxonomy" id="1328759"/>
    <lineage>
        <taxon>Eukaryota</taxon>
        <taxon>Fungi</taxon>
        <taxon>Dikarya</taxon>
        <taxon>Basidiomycota</taxon>
        <taxon>Agaricomycotina</taxon>
        <taxon>Agaricomycetes</taxon>
        <taxon>Polyporales</taxon>
        <taxon>Polyporaceae</taxon>
        <taxon>Lentinus</taxon>
    </lineage>
</organism>
<dbReference type="EMBL" id="ML122278">
    <property type="protein sequence ID" value="RPD57970.1"/>
    <property type="molecule type" value="Genomic_DNA"/>
</dbReference>
<dbReference type="PANTHER" id="PTHR10622:SF10">
    <property type="entry name" value="HET DOMAIN-CONTAINING PROTEIN"/>
    <property type="match status" value="1"/>
</dbReference>
<reference evidence="4" key="1">
    <citation type="journal article" date="2018" name="Genome Biol. Evol.">
        <title>Genomics and development of Lentinus tigrinus, a white-rot wood-decaying mushroom with dimorphic fruiting bodies.</title>
        <authorList>
            <person name="Wu B."/>
            <person name="Xu Z."/>
            <person name="Knudson A."/>
            <person name="Carlson A."/>
            <person name="Chen N."/>
            <person name="Kovaka S."/>
            <person name="LaButti K."/>
            <person name="Lipzen A."/>
            <person name="Pennachio C."/>
            <person name="Riley R."/>
            <person name="Schakwitz W."/>
            <person name="Umezawa K."/>
            <person name="Ohm R.A."/>
            <person name="Grigoriev I.V."/>
            <person name="Nagy L.G."/>
            <person name="Gibbons J."/>
            <person name="Hibbett D."/>
        </authorList>
    </citation>
    <scope>NUCLEOTIDE SEQUENCE [LARGE SCALE GENOMIC DNA]</scope>
    <source>
        <strain evidence="4">ALCF2SS1-6</strain>
    </source>
</reference>
<sequence>MWLLSTSRAELRFFAATAAVTGGYAILSHTWSSHEDSFQDIRLIEERCKLTSENPRDLVSPKIRHCCLVAESHGYSWLWIDSCCIDKTSSSELTEALNSMFRWYSQAEVCYALLEDVSSACVLDAPDSDFRRSRYHTRGWTLQELIAPQLVIFFSREWQQLGVKSELGGLLEEVTGVSRKVLTGESHFSKYSLAVRMSWASGRSTTRLEDEAYCLMGLFGVNMPALYGEGRQAFQRLQCEIVKQSVDTSLFAWGKTVSQVDLRNYTSHHTNRAANCLNDVQYLFAPSPSSFQAGCAYYTPRLKKPLQPYLAWQWKKAAKRNRNRHAQNVEHPFGYPALPRFTITNYGVKCHFPIIEADGFVVAVLLCEKGGEHLGLLLHKSRNPFQDPSRPLYFVSDSLQRKDGTRERVRMISLGKDMENLQLNGQIVAAEWRTIYIAQSPGNTLASSPAPSSVPTIMVDRGRATTTMAFHIPQWLLARFSALGFHSTYSRSDDSSSTTRVRFHNWERGEHIYVDMGTCNGQQPGPASCWARVVTPHADGRSNVPQADVHQCGEHHIDAWSPGRSRLFGDSERAVRISFAPSKLDPAGTLLVHLELLGTVFVEMLARAKITIPPACELRGPLAPPPAMESSTLLNTPTMSPLEAPSKSHVESNHAVECPTGVVLQDADSDGAPESVCTTRRRRTPGLALSIQDMLC</sequence>
<proteinExistence type="predicted"/>
<accession>A0A5C2S3A9</accession>
<dbReference type="OrthoDB" id="2742526at2759"/>
<dbReference type="Pfam" id="PF26640">
    <property type="entry name" value="DUF8212"/>
    <property type="match status" value="1"/>
</dbReference>
<evidence type="ECO:0000256" key="1">
    <source>
        <dbReference type="SAM" id="MobiDB-lite"/>
    </source>
</evidence>
<dbReference type="Proteomes" id="UP000313359">
    <property type="component" value="Unassembled WGS sequence"/>
</dbReference>
<evidence type="ECO:0000313" key="5">
    <source>
        <dbReference type="Proteomes" id="UP000313359"/>
    </source>
</evidence>